<reference evidence="1 2" key="1">
    <citation type="journal article" date="2009" name="PLoS Genet.">
        <title>Genomic analysis of the basal lineage fungus Rhizopus oryzae reveals a whole-genome duplication.</title>
        <authorList>
            <person name="Ma L.-J."/>
            <person name="Ibrahim A.S."/>
            <person name="Skory C."/>
            <person name="Grabherr M.G."/>
            <person name="Burger G."/>
            <person name="Butler M."/>
            <person name="Elias M."/>
            <person name="Idnurm A."/>
            <person name="Lang B.F."/>
            <person name="Sone T."/>
            <person name="Abe A."/>
            <person name="Calvo S.E."/>
            <person name="Corrochano L.M."/>
            <person name="Engels R."/>
            <person name="Fu J."/>
            <person name="Hansberg W."/>
            <person name="Kim J.-M."/>
            <person name="Kodira C.D."/>
            <person name="Koehrsen M.J."/>
            <person name="Liu B."/>
            <person name="Miranda-Saavedra D."/>
            <person name="O'Leary S."/>
            <person name="Ortiz-Castellanos L."/>
            <person name="Poulter R."/>
            <person name="Rodriguez-Romero J."/>
            <person name="Ruiz-Herrera J."/>
            <person name="Shen Y.-Q."/>
            <person name="Zeng Q."/>
            <person name="Galagan J."/>
            <person name="Birren B.W."/>
            <person name="Cuomo C.A."/>
            <person name="Wickes B.L."/>
        </authorList>
    </citation>
    <scope>NUCLEOTIDE SEQUENCE [LARGE SCALE GENOMIC DNA]</scope>
    <source>
        <strain evidence="2">RA 99-880 / ATCC MYA-4621 / FGSC 9543 / NRRL 43880</strain>
    </source>
</reference>
<dbReference type="VEuPathDB" id="FungiDB:RO3G_00480"/>
<protein>
    <submittedName>
        <fullName evidence="1">Uncharacterized protein</fullName>
    </submittedName>
</protein>
<evidence type="ECO:0000313" key="2">
    <source>
        <dbReference type="Proteomes" id="UP000009138"/>
    </source>
</evidence>
<sequence>MTAQLLGKKIRDIRRSIKQILKNPIQSARTIYSLTMRI</sequence>
<keyword evidence="2" id="KW-1185">Reference proteome</keyword>
<organism evidence="1 2">
    <name type="scientific">Rhizopus delemar (strain RA 99-880 / ATCC MYA-4621 / FGSC 9543 / NRRL 43880)</name>
    <name type="common">Mucormycosis agent</name>
    <name type="synonym">Rhizopus arrhizus var. delemar</name>
    <dbReference type="NCBI Taxonomy" id="246409"/>
    <lineage>
        <taxon>Eukaryota</taxon>
        <taxon>Fungi</taxon>
        <taxon>Fungi incertae sedis</taxon>
        <taxon>Mucoromycota</taxon>
        <taxon>Mucoromycotina</taxon>
        <taxon>Mucoromycetes</taxon>
        <taxon>Mucorales</taxon>
        <taxon>Mucorineae</taxon>
        <taxon>Rhizopodaceae</taxon>
        <taxon>Rhizopus</taxon>
    </lineage>
</organism>
<dbReference type="EMBL" id="CH476732">
    <property type="protein sequence ID" value="EIE75776.1"/>
    <property type="molecule type" value="Genomic_DNA"/>
</dbReference>
<dbReference type="Proteomes" id="UP000009138">
    <property type="component" value="Unassembled WGS sequence"/>
</dbReference>
<dbReference type="RefSeq" id="XP_067511172.1">
    <property type="nucleotide sequence ID" value="XM_067655071.1"/>
</dbReference>
<accession>I1BHU6</accession>
<evidence type="ECO:0000313" key="1">
    <source>
        <dbReference type="EMBL" id="EIE75776.1"/>
    </source>
</evidence>
<name>I1BHU6_RHIO9</name>
<proteinExistence type="predicted"/>
<dbReference type="AlphaFoldDB" id="I1BHU6"/>
<gene>
    <name evidence="1" type="ORF">RO3G_00480</name>
</gene>
<dbReference type="GeneID" id="93607452"/>
<dbReference type="InParanoid" id="I1BHU6"/>